<dbReference type="GO" id="GO:0005524">
    <property type="term" value="F:ATP binding"/>
    <property type="evidence" value="ECO:0007669"/>
    <property type="project" value="UniProtKB-UniRule"/>
</dbReference>
<proteinExistence type="inferred from homology"/>
<evidence type="ECO:0000256" key="8">
    <source>
        <dbReference type="SAM" id="MobiDB-lite"/>
    </source>
</evidence>
<dbReference type="Pfam" id="PF00069">
    <property type="entry name" value="Pkinase"/>
    <property type="match status" value="1"/>
</dbReference>
<sequence length="677" mass="74649">MTTDNNPNIILTLVAVGVRAIRAWADPHNESFYLPELPQATDGGRREVVESSSHADREVTPSIEDPDREKSSEPALQITFDQRPRNPELGYTLGSDRKQCDIFLGSTGEGISSRMFTLSFNQHNEIIMKSSAKNETVVSYGKQKGGRKNFTWIFPQDQRDIFVAPADRIRFSVVVSKHETDKVEYEANCRTFMTLTASASQTINLLNLSSLPNTGTAGKAEPPLVTMERPFYLRTGKLGQGGFGTVYKARSMPNGEVVALKQFKSNNAWTLEANVLRKLSETPHANIVKLLDFGQDDKPFLAMGLALKGNLEEEHKIVPFNAREISHVLRQMLHALVYLHFDFGITHRDIKPANILCDSRAHFRLADFGIAKEGDILKTFSGTQPYMAPEMFARKRYTSAVDLWALGLVIAGLLSPNRPPDLKGNEGVKYCAGVVALFRKYEECFRAIGNRAPEQEGLNYLVGQHMLRMKPEERESAVGCLNQGKNLWRMLDQDSDDGSKTPTREDPTGSHQDMARAENANGSLKDSRPPDKGGASDENGVVQKRSWSEEDGVHNGGEDAPLGENIYTEDNESEAETEISEVTTLKSADWQSLERQFPDKNGKGGQHHFMHAPPVDLSGHVPEHSTTPGSHGQAEASSRPVSPAAPMGVQKRVHKRKTSSMSKSAIAAAAKEAAGAQ</sequence>
<comment type="similarity">
    <text evidence="1">Belongs to the protein kinase superfamily. NEK Ser/Thr protein kinase family. NIMA subfamily.</text>
</comment>
<dbReference type="Proteomes" id="UP000664534">
    <property type="component" value="Unassembled WGS sequence"/>
</dbReference>
<gene>
    <name evidence="10" type="ORF">IMSHALPRED_000091</name>
</gene>
<feature type="region of interest" description="Disordered" evidence="8">
    <location>
        <begin position="33"/>
        <end position="75"/>
    </location>
</feature>
<feature type="region of interest" description="Disordered" evidence="8">
    <location>
        <begin position="491"/>
        <end position="677"/>
    </location>
</feature>
<evidence type="ECO:0000256" key="2">
    <source>
        <dbReference type="ARBA" id="ARBA00012513"/>
    </source>
</evidence>
<dbReference type="PROSITE" id="PS00107">
    <property type="entry name" value="PROTEIN_KINASE_ATP"/>
    <property type="match status" value="1"/>
</dbReference>
<keyword evidence="3" id="KW-0808">Transferase</keyword>
<keyword evidence="4 7" id="KW-0547">Nucleotide-binding</keyword>
<dbReference type="EC" id="2.7.11.1" evidence="2"/>
<dbReference type="InterPro" id="IPR008271">
    <property type="entry name" value="Ser/Thr_kinase_AS"/>
</dbReference>
<dbReference type="OrthoDB" id="4186251at2759"/>
<feature type="compositionally biased region" description="Acidic residues" evidence="8">
    <location>
        <begin position="567"/>
        <end position="579"/>
    </location>
</feature>
<dbReference type="PANTHER" id="PTHR43671">
    <property type="entry name" value="SERINE/THREONINE-PROTEIN KINASE NEK"/>
    <property type="match status" value="1"/>
</dbReference>
<comment type="caution">
    <text evidence="10">The sequence shown here is derived from an EMBL/GenBank/DDBJ whole genome shotgun (WGS) entry which is preliminary data.</text>
</comment>
<dbReference type="SUPFAM" id="SSF56112">
    <property type="entry name" value="Protein kinase-like (PK-like)"/>
    <property type="match status" value="1"/>
</dbReference>
<feature type="compositionally biased region" description="Basic and acidic residues" evidence="8">
    <location>
        <begin position="525"/>
        <end position="535"/>
    </location>
</feature>
<evidence type="ECO:0000256" key="4">
    <source>
        <dbReference type="ARBA" id="ARBA00022741"/>
    </source>
</evidence>
<dbReference type="Gene3D" id="1.10.510.10">
    <property type="entry name" value="Transferase(Phosphotransferase) domain 1"/>
    <property type="match status" value="1"/>
</dbReference>
<feature type="domain" description="Protein kinase" evidence="9">
    <location>
        <begin position="232"/>
        <end position="489"/>
    </location>
</feature>
<evidence type="ECO:0000256" key="6">
    <source>
        <dbReference type="ARBA" id="ARBA00022840"/>
    </source>
</evidence>
<evidence type="ECO:0000256" key="1">
    <source>
        <dbReference type="ARBA" id="ARBA00010886"/>
    </source>
</evidence>
<evidence type="ECO:0000256" key="3">
    <source>
        <dbReference type="ARBA" id="ARBA00022679"/>
    </source>
</evidence>
<organism evidence="10 11">
    <name type="scientific">Imshaugia aleurites</name>
    <dbReference type="NCBI Taxonomy" id="172621"/>
    <lineage>
        <taxon>Eukaryota</taxon>
        <taxon>Fungi</taxon>
        <taxon>Dikarya</taxon>
        <taxon>Ascomycota</taxon>
        <taxon>Pezizomycotina</taxon>
        <taxon>Lecanoromycetes</taxon>
        <taxon>OSLEUM clade</taxon>
        <taxon>Lecanoromycetidae</taxon>
        <taxon>Lecanorales</taxon>
        <taxon>Lecanorineae</taxon>
        <taxon>Parmeliaceae</taxon>
        <taxon>Imshaugia</taxon>
    </lineage>
</organism>
<accession>A0A8H3EH64</accession>
<name>A0A8H3EH64_9LECA</name>
<dbReference type="InterPro" id="IPR011009">
    <property type="entry name" value="Kinase-like_dom_sf"/>
</dbReference>
<feature type="compositionally biased region" description="Polar residues" evidence="8">
    <location>
        <begin position="624"/>
        <end position="640"/>
    </location>
</feature>
<dbReference type="InterPro" id="IPR000719">
    <property type="entry name" value="Prot_kinase_dom"/>
</dbReference>
<keyword evidence="6 7" id="KW-0067">ATP-binding</keyword>
<evidence type="ECO:0000259" key="9">
    <source>
        <dbReference type="PROSITE" id="PS50011"/>
    </source>
</evidence>
<evidence type="ECO:0000256" key="7">
    <source>
        <dbReference type="PROSITE-ProRule" id="PRU10141"/>
    </source>
</evidence>
<dbReference type="EMBL" id="CAJPDT010000001">
    <property type="protein sequence ID" value="CAF9904513.1"/>
    <property type="molecule type" value="Genomic_DNA"/>
</dbReference>
<keyword evidence="5" id="KW-0418">Kinase</keyword>
<dbReference type="InterPro" id="IPR050660">
    <property type="entry name" value="NEK_Ser/Thr_kinase"/>
</dbReference>
<feature type="binding site" evidence="7">
    <location>
        <position position="261"/>
    </location>
    <ligand>
        <name>ATP</name>
        <dbReference type="ChEBI" id="CHEBI:30616"/>
    </ligand>
</feature>
<evidence type="ECO:0000256" key="5">
    <source>
        <dbReference type="ARBA" id="ARBA00022777"/>
    </source>
</evidence>
<feature type="compositionally biased region" description="Polar residues" evidence="8">
    <location>
        <begin position="580"/>
        <end position="594"/>
    </location>
</feature>
<protein>
    <recommendedName>
        <fullName evidence="2">non-specific serine/threonine protein kinase</fullName>
        <ecNumber evidence="2">2.7.11.1</ecNumber>
    </recommendedName>
</protein>
<dbReference type="PROSITE" id="PS00108">
    <property type="entry name" value="PROTEIN_KINASE_ST"/>
    <property type="match status" value="1"/>
</dbReference>
<evidence type="ECO:0000313" key="10">
    <source>
        <dbReference type="EMBL" id="CAF9904513.1"/>
    </source>
</evidence>
<feature type="compositionally biased region" description="Basic and acidic residues" evidence="8">
    <location>
        <begin position="546"/>
        <end position="557"/>
    </location>
</feature>
<feature type="compositionally biased region" description="Low complexity" evidence="8">
    <location>
        <begin position="659"/>
        <end position="677"/>
    </location>
</feature>
<dbReference type="GO" id="GO:0004674">
    <property type="term" value="F:protein serine/threonine kinase activity"/>
    <property type="evidence" value="ECO:0007669"/>
    <property type="project" value="UniProtKB-EC"/>
</dbReference>
<dbReference type="SMART" id="SM00220">
    <property type="entry name" value="S_TKc"/>
    <property type="match status" value="1"/>
</dbReference>
<feature type="compositionally biased region" description="Basic and acidic residues" evidence="8">
    <location>
        <begin position="497"/>
        <end position="516"/>
    </location>
</feature>
<dbReference type="InterPro" id="IPR017441">
    <property type="entry name" value="Protein_kinase_ATP_BS"/>
</dbReference>
<dbReference type="AlphaFoldDB" id="A0A8H3EH64"/>
<dbReference type="PANTHER" id="PTHR43671:SF13">
    <property type="entry name" value="SERINE_THREONINE-PROTEIN KINASE NEK2"/>
    <property type="match status" value="1"/>
</dbReference>
<feature type="compositionally biased region" description="Basic and acidic residues" evidence="8">
    <location>
        <begin position="43"/>
        <end position="72"/>
    </location>
</feature>
<keyword evidence="11" id="KW-1185">Reference proteome</keyword>
<reference evidence="10" key="1">
    <citation type="submission" date="2021-03" db="EMBL/GenBank/DDBJ databases">
        <authorList>
            <person name="Tagirdzhanova G."/>
        </authorList>
    </citation>
    <scope>NUCLEOTIDE SEQUENCE</scope>
</reference>
<dbReference type="PROSITE" id="PS50011">
    <property type="entry name" value="PROTEIN_KINASE_DOM"/>
    <property type="match status" value="1"/>
</dbReference>
<evidence type="ECO:0000313" key="11">
    <source>
        <dbReference type="Proteomes" id="UP000664534"/>
    </source>
</evidence>